<evidence type="ECO:0000256" key="2">
    <source>
        <dbReference type="ARBA" id="ARBA00022617"/>
    </source>
</evidence>
<dbReference type="GO" id="GO:0009055">
    <property type="term" value="F:electron transfer activity"/>
    <property type="evidence" value="ECO:0007669"/>
    <property type="project" value="InterPro"/>
</dbReference>
<accession>A0A1W1BHL9</accession>
<dbReference type="InterPro" id="IPR009056">
    <property type="entry name" value="Cyt_c-like_dom"/>
</dbReference>
<keyword evidence="5" id="KW-0574">Periplasm</keyword>
<sequence length="307" mass="34991">MKLFFLYLSIVLFCYTQEPITPIPEYIPYNKAKALLGKELFFDTSLSRDNSVACISCHDIYNSGGADKRVVSKGFHGKKGNIQSPTVLNAVFNFKQFWNGRAKDLYEQAEGPLNNPVEHNMTPELVKKRLEANPHYKKLFKKLYKDGISYKNAIDAIVEFEKALITPNSKFDLYLKGKGTLTKKELEGYTLFKHYGCISCHNGRNIGGNSFAKIGMFIPYNDQHNYPDRYALTHNPIDKNVFKVPTLRNISLTAPYFHDGTQKRLKDAIKVMGSYNLGVELTDKEAESIEAFLKTLTGKLPEMIYDR</sequence>
<evidence type="ECO:0000256" key="6">
    <source>
        <dbReference type="ARBA" id="ARBA00023002"/>
    </source>
</evidence>
<name>A0A1W1BHL9_9ZZZZ</name>
<dbReference type="PANTHER" id="PTHR30600">
    <property type="entry name" value="CYTOCHROME C PEROXIDASE-RELATED"/>
    <property type="match status" value="1"/>
</dbReference>
<dbReference type="PANTHER" id="PTHR30600:SF7">
    <property type="entry name" value="CYTOCHROME C PEROXIDASE-RELATED"/>
    <property type="match status" value="1"/>
</dbReference>
<evidence type="ECO:0000259" key="8">
    <source>
        <dbReference type="PROSITE" id="PS51007"/>
    </source>
</evidence>
<keyword evidence="4" id="KW-0732">Signal</keyword>
<dbReference type="InterPro" id="IPR051395">
    <property type="entry name" value="Cytochrome_c_Peroxidase/MauG"/>
</dbReference>
<proteinExistence type="predicted"/>
<evidence type="ECO:0000256" key="7">
    <source>
        <dbReference type="ARBA" id="ARBA00023004"/>
    </source>
</evidence>
<organism evidence="9">
    <name type="scientific">hydrothermal vent metagenome</name>
    <dbReference type="NCBI Taxonomy" id="652676"/>
    <lineage>
        <taxon>unclassified sequences</taxon>
        <taxon>metagenomes</taxon>
        <taxon>ecological metagenomes</taxon>
    </lineage>
</organism>
<keyword evidence="6 9" id="KW-0560">Oxidoreductase</keyword>
<feature type="domain" description="Cytochrome c" evidence="8">
    <location>
        <begin position="32"/>
        <end position="165"/>
    </location>
</feature>
<keyword evidence="9" id="KW-0575">Peroxidase</keyword>
<evidence type="ECO:0000256" key="4">
    <source>
        <dbReference type="ARBA" id="ARBA00022729"/>
    </source>
</evidence>
<gene>
    <name evidence="9" type="ORF">MNB_SM-7-48</name>
</gene>
<comment type="subcellular location">
    <subcellularLocation>
        <location evidence="1">Periplasm</location>
    </subcellularLocation>
</comment>
<dbReference type="AlphaFoldDB" id="A0A1W1BHL9"/>
<dbReference type="GO" id="GO:0042597">
    <property type="term" value="C:periplasmic space"/>
    <property type="evidence" value="ECO:0007669"/>
    <property type="project" value="UniProtKB-SubCell"/>
</dbReference>
<dbReference type="EC" id="1.11.1.5" evidence="9"/>
<evidence type="ECO:0000313" key="9">
    <source>
        <dbReference type="EMBL" id="SFV53027.1"/>
    </source>
</evidence>
<reference evidence="9" key="1">
    <citation type="submission" date="2016-10" db="EMBL/GenBank/DDBJ databases">
        <authorList>
            <person name="de Groot N.N."/>
        </authorList>
    </citation>
    <scope>NUCLEOTIDE SEQUENCE</scope>
</reference>
<dbReference type="GO" id="GO:0046872">
    <property type="term" value="F:metal ion binding"/>
    <property type="evidence" value="ECO:0007669"/>
    <property type="project" value="UniProtKB-KW"/>
</dbReference>
<keyword evidence="3" id="KW-0479">Metal-binding</keyword>
<dbReference type="InterPro" id="IPR036909">
    <property type="entry name" value="Cyt_c-like_dom_sf"/>
</dbReference>
<dbReference type="PIRSF" id="PIRSF000294">
    <property type="entry name" value="Cytochrome-c_peroxidase"/>
    <property type="match status" value="1"/>
</dbReference>
<dbReference type="InterPro" id="IPR004852">
    <property type="entry name" value="Di-haem_cyt_c_peroxidsae"/>
</dbReference>
<dbReference type="PROSITE" id="PS51007">
    <property type="entry name" value="CYTC"/>
    <property type="match status" value="2"/>
</dbReference>
<evidence type="ECO:0000256" key="5">
    <source>
        <dbReference type="ARBA" id="ARBA00022764"/>
    </source>
</evidence>
<dbReference type="GO" id="GO:0004130">
    <property type="term" value="F:cytochrome-c peroxidase activity"/>
    <property type="evidence" value="ECO:0007669"/>
    <property type="project" value="UniProtKB-EC"/>
</dbReference>
<feature type="domain" description="Cytochrome c" evidence="8">
    <location>
        <begin position="183"/>
        <end position="297"/>
    </location>
</feature>
<evidence type="ECO:0000256" key="3">
    <source>
        <dbReference type="ARBA" id="ARBA00022723"/>
    </source>
</evidence>
<dbReference type="Pfam" id="PF03150">
    <property type="entry name" value="CCP_MauG"/>
    <property type="match status" value="1"/>
</dbReference>
<dbReference type="EMBL" id="FPHB01000021">
    <property type="protein sequence ID" value="SFV53027.1"/>
    <property type="molecule type" value="Genomic_DNA"/>
</dbReference>
<keyword evidence="7" id="KW-0408">Iron</keyword>
<dbReference type="InterPro" id="IPR026259">
    <property type="entry name" value="MauG/Cytc_peroxidase"/>
</dbReference>
<keyword evidence="2" id="KW-0349">Heme</keyword>
<dbReference type="Gene3D" id="1.10.760.10">
    <property type="entry name" value="Cytochrome c-like domain"/>
    <property type="match status" value="2"/>
</dbReference>
<evidence type="ECO:0000256" key="1">
    <source>
        <dbReference type="ARBA" id="ARBA00004418"/>
    </source>
</evidence>
<dbReference type="SUPFAM" id="SSF46626">
    <property type="entry name" value="Cytochrome c"/>
    <property type="match status" value="2"/>
</dbReference>
<dbReference type="GO" id="GO:0020037">
    <property type="term" value="F:heme binding"/>
    <property type="evidence" value="ECO:0007669"/>
    <property type="project" value="InterPro"/>
</dbReference>
<protein>
    <submittedName>
        <fullName evidence="9">Cytochrome c551 peroxidase</fullName>
        <ecNumber evidence="9">1.11.1.5</ecNumber>
    </submittedName>
</protein>